<evidence type="ECO:0000313" key="1">
    <source>
        <dbReference type="EMBL" id="CDW33812.1"/>
    </source>
</evidence>
<organism evidence="1">
    <name type="scientific">Lepeophtheirus salmonis</name>
    <name type="common">Salmon louse</name>
    <name type="synonym">Caligus salmonis</name>
    <dbReference type="NCBI Taxonomy" id="72036"/>
    <lineage>
        <taxon>Eukaryota</taxon>
        <taxon>Metazoa</taxon>
        <taxon>Ecdysozoa</taxon>
        <taxon>Arthropoda</taxon>
        <taxon>Crustacea</taxon>
        <taxon>Multicrustacea</taxon>
        <taxon>Hexanauplia</taxon>
        <taxon>Copepoda</taxon>
        <taxon>Siphonostomatoida</taxon>
        <taxon>Caligidae</taxon>
        <taxon>Lepeophtheirus</taxon>
    </lineage>
</organism>
<reference evidence="1" key="1">
    <citation type="submission" date="2014-05" db="EMBL/GenBank/DDBJ databases">
        <authorList>
            <person name="Chronopoulou M."/>
        </authorList>
    </citation>
    <scope>NUCLEOTIDE SEQUENCE</scope>
    <source>
        <tissue evidence="1">Whole organism</tissue>
    </source>
</reference>
<proteinExistence type="predicted"/>
<name>A0A0K2U7A9_LEPSM</name>
<dbReference type="AlphaFoldDB" id="A0A0K2U7A9"/>
<dbReference type="EMBL" id="HACA01016451">
    <property type="protein sequence ID" value="CDW33812.1"/>
    <property type="molecule type" value="Transcribed_RNA"/>
</dbReference>
<protein>
    <submittedName>
        <fullName evidence="1">Uncharacterized protein</fullName>
    </submittedName>
</protein>
<accession>A0A0K2U7A9</accession>
<sequence>MYNTQKPASTIVWGAFASNRKKSSLFRKQDGLKINENK</sequence>